<comment type="catalytic activity">
    <reaction evidence="1">
        <text>1,6-anhydro-N-acetyl-beta-muramate + ATP + H2O = N-acetyl-D-muramate 6-phosphate + ADP + H(+)</text>
        <dbReference type="Rhea" id="RHEA:24952"/>
        <dbReference type="ChEBI" id="CHEBI:15377"/>
        <dbReference type="ChEBI" id="CHEBI:15378"/>
        <dbReference type="ChEBI" id="CHEBI:30616"/>
        <dbReference type="ChEBI" id="CHEBI:58690"/>
        <dbReference type="ChEBI" id="CHEBI:58722"/>
        <dbReference type="ChEBI" id="CHEBI:456216"/>
        <dbReference type="EC" id="2.7.1.170"/>
    </reaction>
</comment>
<comment type="function">
    <text evidence="1">Catalyzes the specific phosphorylation of 1,6-anhydro-N-acetylmuramic acid (anhMurNAc) with the simultaneous cleavage of the 1,6-anhydro ring, generating MurNAc-6-P. Is required for the utilization of anhMurNAc either imported from the medium or derived from its own cell wall murein, and thus plays a role in cell wall recycling.</text>
</comment>
<dbReference type="CDD" id="cd24050">
    <property type="entry name" value="ASKHA_NBD_ANMK"/>
    <property type="match status" value="1"/>
</dbReference>
<accession>A0A849SBL4</accession>
<dbReference type="Gene3D" id="3.30.420.40">
    <property type="match status" value="2"/>
</dbReference>
<proteinExistence type="inferred from homology"/>
<dbReference type="EMBL" id="JABFRW010000027">
    <property type="protein sequence ID" value="NOT33068.1"/>
    <property type="molecule type" value="Genomic_DNA"/>
</dbReference>
<protein>
    <recommendedName>
        <fullName evidence="1">Anhydro-N-acetylmuramic acid kinase</fullName>
        <ecNumber evidence="1">2.7.1.170</ecNumber>
    </recommendedName>
    <alternativeName>
        <fullName evidence="1">AnhMurNAc kinase</fullName>
    </alternativeName>
</protein>
<comment type="similarity">
    <text evidence="1">Belongs to the anhydro-N-acetylmuramic acid kinase family.</text>
</comment>
<dbReference type="PANTHER" id="PTHR30605">
    <property type="entry name" value="ANHYDRO-N-ACETYLMURAMIC ACID KINASE"/>
    <property type="match status" value="1"/>
</dbReference>
<comment type="caution">
    <text evidence="2">The sequence shown here is derived from an EMBL/GenBank/DDBJ whole genome shotgun (WGS) entry which is preliminary data.</text>
</comment>
<dbReference type="HAMAP" id="MF_01270">
    <property type="entry name" value="AnhMurNAc_kinase"/>
    <property type="match status" value="1"/>
</dbReference>
<evidence type="ECO:0000313" key="3">
    <source>
        <dbReference type="Proteomes" id="UP000580839"/>
    </source>
</evidence>
<dbReference type="GO" id="GO:0009254">
    <property type="term" value="P:peptidoglycan turnover"/>
    <property type="evidence" value="ECO:0007669"/>
    <property type="project" value="UniProtKB-UniRule"/>
</dbReference>
<dbReference type="PANTHER" id="PTHR30605:SF0">
    <property type="entry name" value="ANHYDRO-N-ACETYLMURAMIC ACID KINASE"/>
    <property type="match status" value="1"/>
</dbReference>
<dbReference type="SUPFAM" id="SSF53067">
    <property type="entry name" value="Actin-like ATPase domain"/>
    <property type="match status" value="1"/>
</dbReference>
<dbReference type="GO" id="GO:0016301">
    <property type="term" value="F:kinase activity"/>
    <property type="evidence" value="ECO:0007669"/>
    <property type="project" value="UniProtKB-KW"/>
</dbReference>
<dbReference type="Proteomes" id="UP000580839">
    <property type="component" value="Unassembled WGS sequence"/>
</dbReference>
<dbReference type="UniPathway" id="UPA00343"/>
<gene>
    <name evidence="1" type="primary">anmK</name>
    <name evidence="2" type="ORF">HOP12_02745</name>
</gene>
<keyword evidence="1 2" id="KW-0808">Transferase</keyword>
<dbReference type="GO" id="GO:0005524">
    <property type="term" value="F:ATP binding"/>
    <property type="evidence" value="ECO:0007669"/>
    <property type="project" value="UniProtKB-UniRule"/>
</dbReference>
<dbReference type="EC" id="2.7.1.170" evidence="1"/>
<comment type="pathway">
    <text evidence="1">Amino-sugar metabolism; 1,6-anhydro-N-acetylmuramate degradation.</text>
</comment>
<keyword evidence="1 2" id="KW-0418">Kinase</keyword>
<keyword evidence="1" id="KW-0067">ATP-binding</keyword>
<dbReference type="NCBIfam" id="NF007148">
    <property type="entry name" value="PRK09585.3-2"/>
    <property type="match status" value="1"/>
</dbReference>
<name>A0A849SBL4_UNCEI</name>
<keyword evidence="1" id="KW-0119">Carbohydrate metabolism</keyword>
<dbReference type="InterPro" id="IPR005338">
    <property type="entry name" value="Anhydro_N_Ac-Mur_kinase"/>
</dbReference>
<dbReference type="InterPro" id="IPR043129">
    <property type="entry name" value="ATPase_NBD"/>
</dbReference>
<dbReference type="GO" id="GO:0097175">
    <property type="term" value="P:1,6-anhydro-N-acetyl-beta-muramic acid catabolic process"/>
    <property type="evidence" value="ECO:0007669"/>
    <property type="project" value="UniProtKB-UniRule"/>
</dbReference>
<dbReference type="GO" id="GO:0006040">
    <property type="term" value="P:amino sugar metabolic process"/>
    <property type="evidence" value="ECO:0007669"/>
    <property type="project" value="InterPro"/>
</dbReference>
<dbReference type="AlphaFoldDB" id="A0A849SBL4"/>
<evidence type="ECO:0000313" key="2">
    <source>
        <dbReference type="EMBL" id="NOT33068.1"/>
    </source>
</evidence>
<reference evidence="2 3" key="1">
    <citation type="submission" date="2020-04" db="EMBL/GenBank/DDBJ databases">
        <title>Metagenomic profiling of ammonia- and methane-oxidizing microorganisms in a Dutch drinking water treatment plant.</title>
        <authorList>
            <person name="Poghosyan L."/>
            <person name="Leucker S."/>
        </authorList>
    </citation>
    <scope>NUCLEOTIDE SEQUENCE [LARGE SCALE GENOMIC DNA]</scope>
    <source>
        <strain evidence="2">S-RSF-IL-03</strain>
    </source>
</reference>
<keyword evidence="1" id="KW-0547">Nucleotide-binding</keyword>
<sequence length="408" mass="42209">MTAARAGRVLDTDALREIRVYPTRSEHHIVGLMSGTSADGIDAVLVEFAGEATSRVLRHEHVAFDAALRAGVLEASAAPRLEPEALMRLDAALGEHYAAATLQLIGNSGLPATQVDAIGLHGQTIRHIPRAAGAGTALSWQIGSAAIVAERTGLPVVSDFRSGDTAAGGEGAPLVPIADWWLFRSPAESRVLLNLGGMANLTWLAASGGLEDVIAFDTGPGNSVMDGLVALATEGAERFDRNGTRAAAGRVAEPLLAELMGDPFFALAPPRSTGRERFGAAYVARVRERALAVGLSDDDAIATATELTAASVAHAIEHFVKPLGVVDALYASGGGARNHTLLEALARRLAPVRVQSLEALGVATESKEALAFALLAHRTLLGLPGNVPSATGAARATVLGRITPGRAR</sequence>
<evidence type="ECO:0000256" key="1">
    <source>
        <dbReference type="HAMAP-Rule" id="MF_01270"/>
    </source>
</evidence>
<dbReference type="Pfam" id="PF03702">
    <property type="entry name" value="AnmK"/>
    <property type="match status" value="1"/>
</dbReference>
<organism evidence="2 3">
    <name type="scientific">Eiseniibacteriota bacterium</name>
    <dbReference type="NCBI Taxonomy" id="2212470"/>
    <lineage>
        <taxon>Bacteria</taxon>
        <taxon>Candidatus Eiseniibacteriota</taxon>
    </lineage>
</organism>
<dbReference type="GO" id="GO:0016773">
    <property type="term" value="F:phosphotransferase activity, alcohol group as acceptor"/>
    <property type="evidence" value="ECO:0007669"/>
    <property type="project" value="UniProtKB-UniRule"/>
</dbReference>
<comment type="pathway">
    <text evidence="1">Cell wall biogenesis; peptidoglycan recycling.</text>
</comment>
<dbReference type="UniPathway" id="UPA00544"/>
<feature type="binding site" evidence="1">
    <location>
        <begin position="35"/>
        <end position="42"/>
    </location>
    <ligand>
        <name>ATP</name>
        <dbReference type="ChEBI" id="CHEBI:30616"/>
    </ligand>
</feature>